<evidence type="ECO:0008006" key="4">
    <source>
        <dbReference type="Google" id="ProtNLM"/>
    </source>
</evidence>
<evidence type="ECO:0000313" key="3">
    <source>
        <dbReference type="Proteomes" id="UP000596742"/>
    </source>
</evidence>
<dbReference type="OrthoDB" id="423498at2759"/>
<feature type="compositionally biased region" description="Basic and acidic residues" evidence="1">
    <location>
        <begin position="29"/>
        <end position="39"/>
    </location>
</feature>
<feature type="region of interest" description="Disordered" evidence="1">
    <location>
        <begin position="29"/>
        <end position="55"/>
    </location>
</feature>
<evidence type="ECO:0000313" key="2">
    <source>
        <dbReference type="EMBL" id="VDH90931.1"/>
    </source>
</evidence>
<reference evidence="2" key="1">
    <citation type="submission" date="2018-11" db="EMBL/GenBank/DDBJ databases">
        <authorList>
            <person name="Alioto T."/>
            <person name="Alioto T."/>
        </authorList>
    </citation>
    <scope>NUCLEOTIDE SEQUENCE</scope>
</reference>
<protein>
    <recommendedName>
        <fullName evidence="4">DZIP3-like HEPN domain-containing protein</fullName>
    </recommendedName>
</protein>
<name>A0A8B6BJ65_MYTGA</name>
<comment type="caution">
    <text evidence="2">The sequence shown here is derived from an EMBL/GenBank/DDBJ whole genome shotgun (WGS) entry which is preliminary data.</text>
</comment>
<dbReference type="AlphaFoldDB" id="A0A8B6BJ65"/>
<accession>A0A8B6BJ65</accession>
<proteinExistence type="predicted"/>
<sequence length="560" mass="63893">MDSGVGDKKADDNVSYIHDWKTKTKADLCEESDEMGKEDTVEETQNSSGTHECVDKSKHNQDHITHVDRNKVRVCICKYVAIGNIKVIDITLANFIIIKCGKQELGLDNWMKQIKEVRNEIFHMLDIQQITDAKFSRKWETLKGAILGIANLINSEFADKNEIKIKQTERITCVPEYMLKYETLCRDYWRNKCAEFERAQVANFHNKAKGIHIHWPKVRSKSIGRDSQKTTEKIRTLNTLVDNIKVLIEVFGKEQDKNTIKDTESINKGCQIVFLQLDLPASWNRTTVLEYLDKIRLNRTSDMNIRIMAVLPADLKIYSEIARTVLRKEDLLQDEVMKMISGMLSEAAIDSKRDAEVVVSLTIPEITVINENDVAVSYFRGQCIEIISIKTGKVEKKIVTSGVTGLIAYQNGQMHVVINYRKIDVMNMTGNIIRSFPSPLKSAAHDLAADNHSLFFTSTKDDSLYCCDLNGSNRWNLTDDKMILPLRVTTDKDCNVYVSCYISNNVVVVSPDGKHYEELLTEKDGLKNPTTIYYDKKHDCLLVCNDGNRDAFLFDVKHSP</sequence>
<dbReference type="Proteomes" id="UP000596742">
    <property type="component" value="Unassembled WGS sequence"/>
</dbReference>
<dbReference type="Gene3D" id="2.120.10.30">
    <property type="entry name" value="TolB, C-terminal domain"/>
    <property type="match status" value="1"/>
</dbReference>
<dbReference type="SUPFAM" id="SSF101898">
    <property type="entry name" value="NHL repeat"/>
    <property type="match status" value="1"/>
</dbReference>
<dbReference type="EMBL" id="UYJE01000182">
    <property type="protein sequence ID" value="VDH90931.1"/>
    <property type="molecule type" value="Genomic_DNA"/>
</dbReference>
<gene>
    <name evidence="2" type="ORF">MGAL_10B040057</name>
</gene>
<keyword evidence="3" id="KW-1185">Reference proteome</keyword>
<dbReference type="InterPro" id="IPR011042">
    <property type="entry name" value="6-blade_b-propeller_TolB-like"/>
</dbReference>
<organism evidence="2 3">
    <name type="scientific">Mytilus galloprovincialis</name>
    <name type="common">Mediterranean mussel</name>
    <dbReference type="NCBI Taxonomy" id="29158"/>
    <lineage>
        <taxon>Eukaryota</taxon>
        <taxon>Metazoa</taxon>
        <taxon>Spiralia</taxon>
        <taxon>Lophotrochozoa</taxon>
        <taxon>Mollusca</taxon>
        <taxon>Bivalvia</taxon>
        <taxon>Autobranchia</taxon>
        <taxon>Pteriomorphia</taxon>
        <taxon>Mytilida</taxon>
        <taxon>Mytiloidea</taxon>
        <taxon>Mytilidae</taxon>
        <taxon>Mytilinae</taxon>
        <taxon>Mytilus</taxon>
    </lineage>
</organism>
<evidence type="ECO:0000256" key="1">
    <source>
        <dbReference type="SAM" id="MobiDB-lite"/>
    </source>
</evidence>